<evidence type="ECO:0000313" key="2">
    <source>
        <dbReference type="Ensembl" id="ENSPNAP00000036707.2"/>
    </source>
</evidence>
<proteinExistence type="predicted"/>
<reference evidence="2" key="2">
    <citation type="submission" date="2025-08" db="UniProtKB">
        <authorList>
            <consortium name="Ensembl"/>
        </authorList>
    </citation>
    <scope>IDENTIFICATION</scope>
</reference>
<organism evidence="2 3">
    <name type="scientific">Pygocentrus nattereri</name>
    <name type="common">Red-bellied piranha</name>
    <dbReference type="NCBI Taxonomy" id="42514"/>
    <lineage>
        <taxon>Eukaryota</taxon>
        <taxon>Metazoa</taxon>
        <taxon>Chordata</taxon>
        <taxon>Craniata</taxon>
        <taxon>Vertebrata</taxon>
        <taxon>Euteleostomi</taxon>
        <taxon>Actinopterygii</taxon>
        <taxon>Neopterygii</taxon>
        <taxon>Teleostei</taxon>
        <taxon>Ostariophysi</taxon>
        <taxon>Characiformes</taxon>
        <taxon>Characoidei</taxon>
        <taxon>Pygocentrus</taxon>
    </lineage>
</organism>
<dbReference type="PROSITE" id="PS50927">
    <property type="entry name" value="BULB_LECTIN"/>
    <property type="match status" value="1"/>
</dbReference>
<dbReference type="Ensembl" id="ENSPNAT00000031662.2">
    <property type="protein sequence ID" value="ENSPNAP00000036707.2"/>
    <property type="gene ID" value="ENSPNAG00000027754.2"/>
</dbReference>
<dbReference type="SUPFAM" id="SSF51110">
    <property type="entry name" value="alpha-D-mannose-specific plant lectins"/>
    <property type="match status" value="1"/>
</dbReference>
<name>A0A3B4EJS6_PYGNA</name>
<reference evidence="2 3" key="1">
    <citation type="submission" date="2020-10" db="EMBL/GenBank/DDBJ databases">
        <title>Pygocentrus nattereri (red-bellied piranha) genome, fPygNat1, primary haplotype.</title>
        <authorList>
            <person name="Myers G."/>
            <person name="Meyer A."/>
            <person name="Karagic N."/>
            <person name="Pippel M."/>
            <person name="Winkler S."/>
            <person name="Tracey A."/>
            <person name="Wood J."/>
            <person name="Formenti G."/>
            <person name="Howe K."/>
            <person name="Fedrigo O."/>
            <person name="Jarvis E.D."/>
        </authorList>
    </citation>
    <scope>NUCLEOTIDE SEQUENCE [LARGE SCALE GENOMIC DNA]</scope>
</reference>
<protein>
    <recommendedName>
        <fullName evidence="1">Bulb-type lectin domain-containing protein</fullName>
    </recommendedName>
</protein>
<feature type="domain" description="Bulb-type lectin" evidence="1">
    <location>
        <begin position="3"/>
        <end position="112"/>
    </location>
</feature>
<sequence length="112" mass="12556">MSRNTLFTNQELHKGESLISTDGNHKAIFQDDGNFVVYGWKPIWASDTCGKAGTRLIMQEDVNLVLYTWDGQPLWACNSCQNSITNDNSLFINNDGNLAVQRGSTVLWTSKK</sequence>
<dbReference type="AlphaFoldDB" id="A0A3B4EJS6"/>
<dbReference type="InterPro" id="IPR036426">
    <property type="entry name" value="Bulb-type_lectin_dom_sf"/>
</dbReference>
<dbReference type="Proteomes" id="UP001501920">
    <property type="component" value="Chromosome 20"/>
</dbReference>
<dbReference type="SMART" id="SM00108">
    <property type="entry name" value="B_lectin"/>
    <property type="match status" value="1"/>
</dbReference>
<keyword evidence="3" id="KW-1185">Reference proteome</keyword>
<dbReference type="GeneTree" id="ENSGT00390000004989"/>
<dbReference type="Gene3D" id="2.90.10.10">
    <property type="entry name" value="Bulb-type lectin domain"/>
    <property type="match status" value="2"/>
</dbReference>
<reference evidence="2" key="3">
    <citation type="submission" date="2025-09" db="UniProtKB">
        <authorList>
            <consortium name="Ensembl"/>
        </authorList>
    </citation>
    <scope>IDENTIFICATION</scope>
</reference>
<dbReference type="InterPro" id="IPR001480">
    <property type="entry name" value="Bulb-type_lectin_dom"/>
</dbReference>
<evidence type="ECO:0000259" key="1">
    <source>
        <dbReference type="PROSITE" id="PS50927"/>
    </source>
</evidence>
<accession>A0A3B4EJS6</accession>
<evidence type="ECO:0000313" key="3">
    <source>
        <dbReference type="Proteomes" id="UP001501920"/>
    </source>
</evidence>
<dbReference type="OMA" id="MNYMSTE"/>